<sequence length="197" mass="21594">MVGCAERCDFGGRIEHDRGMAPNSAKYLISNGTDDRVSLFDDGRVKVWSTTHLWTELSRERHNALGETVLLGFGRTLDTPGPVDRRQQPDAEFSLDPEQGHTVAATVAADNGTFVQFFHDGTIAVGNDGRDLVSVFNAGRESNTTRGGVNGVGGSVMVTFGGSYRPRTVRENDFQVELAETTSPRPNRLYKDEFLVK</sequence>
<gene>
    <name evidence="1" type="ORF">BOX37_08625</name>
</gene>
<evidence type="ECO:0000313" key="2">
    <source>
        <dbReference type="Proteomes" id="UP000183810"/>
    </source>
</evidence>
<dbReference type="KEGG" id="nsl:BOX37_08625"/>
<keyword evidence="2" id="KW-1185">Reference proteome</keyword>
<protein>
    <submittedName>
        <fullName evidence="1">Uncharacterized protein</fullName>
    </submittedName>
</protein>
<dbReference type="AlphaFoldDB" id="A0A1J0VPR7"/>
<proteinExistence type="predicted"/>
<dbReference type="Proteomes" id="UP000183810">
    <property type="component" value="Chromosome"/>
</dbReference>
<organism evidence="1 2">
    <name type="scientific">Nocardia mangyaensis</name>
    <dbReference type="NCBI Taxonomy" id="2213200"/>
    <lineage>
        <taxon>Bacteria</taxon>
        <taxon>Bacillati</taxon>
        <taxon>Actinomycetota</taxon>
        <taxon>Actinomycetes</taxon>
        <taxon>Mycobacteriales</taxon>
        <taxon>Nocardiaceae</taxon>
        <taxon>Nocardia</taxon>
    </lineage>
</organism>
<reference evidence="1" key="1">
    <citation type="submission" date="2016-11" db="EMBL/GenBank/DDBJ databases">
        <authorList>
            <person name="Jaros S."/>
            <person name="Januszkiewicz K."/>
            <person name="Wedrychowicz H."/>
        </authorList>
    </citation>
    <scope>NUCLEOTIDE SEQUENCE [LARGE SCALE GENOMIC DNA]</scope>
    <source>
        <strain evidence="1">Y48</strain>
    </source>
</reference>
<dbReference type="EMBL" id="CP018082">
    <property type="protein sequence ID" value="APE34027.1"/>
    <property type="molecule type" value="Genomic_DNA"/>
</dbReference>
<accession>A0A1J0VPR7</accession>
<name>A0A1J0VPR7_9NOCA</name>
<evidence type="ECO:0000313" key="1">
    <source>
        <dbReference type="EMBL" id="APE34027.1"/>
    </source>
</evidence>